<reference evidence="3 4" key="1">
    <citation type="submission" date="2020-10" db="EMBL/GenBank/DDBJ databases">
        <title>Complete genome sequence of Cupriavidus basilensis CCUG 49340T.</title>
        <authorList>
            <person name="Salva-Serra F."/>
            <person name="Donoso R.A."/>
            <person name="Cho K.H."/>
            <person name="Yoo J.A."/>
            <person name="Lee K."/>
            <person name="Yoon S.-H."/>
            <person name="Perez-Pantoja D."/>
            <person name="Moore E.R.B."/>
        </authorList>
    </citation>
    <scope>NUCLEOTIDE SEQUENCE [LARGE SCALE GENOMIC DNA]</scope>
    <source>
        <strain evidence="4">CCUG 49340</strain>
    </source>
</reference>
<comment type="similarity">
    <text evidence="1">Belongs to the 3-oxoacid CoA-transferase subunit B family.</text>
</comment>
<dbReference type="AlphaFoldDB" id="A0A643FJG3"/>
<dbReference type="Gene3D" id="3.40.1080.10">
    <property type="entry name" value="Glutaconate Coenzyme A-transferase"/>
    <property type="match status" value="1"/>
</dbReference>
<dbReference type="PANTHER" id="PTHR13707">
    <property type="entry name" value="KETOACID-COENZYME A TRANSFERASE"/>
    <property type="match status" value="1"/>
</dbReference>
<dbReference type="Proteomes" id="UP000397656">
    <property type="component" value="Chromosome 2"/>
</dbReference>
<evidence type="ECO:0000313" key="4">
    <source>
        <dbReference type="Proteomes" id="UP000397656"/>
    </source>
</evidence>
<dbReference type="GO" id="GO:0008410">
    <property type="term" value="F:CoA-transferase activity"/>
    <property type="evidence" value="ECO:0007669"/>
    <property type="project" value="InterPro"/>
</dbReference>
<accession>A0A643FJG3</accession>
<dbReference type="SUPFAM" id="SSF100950">
    <property type="entry name" value="NagB/RpiA/CoA transferase-like"/>
    <property type="match status" value="1"/>
</dbReference>
<dbReference type="InterPro" id="IPR037171">
    <property type="entry name" value="NagB/RpiA_transferase-like"/>
</dbReference>
<protein>
    <submittedName>
        <fullName evidence="3">3-oxoacid CoA-transferase subunit B</fullName>
    </submittedName>
</protein>
<dbReference type="SMART" id="SM00882">
    <property type="entry name" value="CoA_trans"/>
    <property type="match status" value="1"/>
</dbReference>
<evidence type="ECO:0000313" key="3">
    <source>
        <dbReference type="EMBL" id="QOT80394.1"/>
    </source>
</evidence>
<dbReference type="NCBIfam" id="TIGR02428">
    <property type="entry name" value="pcaJ_scoB_fam"/>
    <property type="match status" value="1"/>
</dbReference>
<dbReference type="Pfam" id="PF01144">
    <property type="entry name" value="CoA_trans"/>
    <property type="match status" value="1"/>
</dbReference>
<dbReference type="PANTHER" id="PTHR13707:SF57">
    <property type="entry name" value="SUCCINYL-COA:3-KETOACID COENZYME A TRANSFERASE SUBUNIT B-RELATED"/>
    <property type="match status" value="1"/>
</dbReference>
<organism evidence="3 4">
    <name type="scientific">Cupriavidus basilensis</name>
    <dbReference type="NCBI Taxonomy" id="68895"/>
    <lineage>
        <taxon>Bacteria</taxon>
        <taxon>Pseudomonadati</taxon>
        <taxon>Pseudomonadota</taxon>
        <taxon>Betaproteobacteria</taxon>
        <taxon>Burkholderiales</taxon>
        <taxon>Burkholderiaceae</taxon>
        <taxon>Cupriavidus</taxon>
    </lineage>
</organism>
<dbReference type="GeneID" id="98403878"/>
<evidence type="ECO:0000256" key="2">
    <source>
        <dbReference type="ARBA" id="ARBA00022679"/>
    </source>
</evidence>
<proteinExistence type="inferred from homology"/>
<evidence type="ECO:0000256" key="1">
    <source>
        <dbReference type="ARBA" id="ARBA00007047"/>
    </source>
</evidence>
<sequence>MKRWSREQIARRAAQDIRPGAYVNLGIGLPTLVGDMIPREREVFLHSENGILHLGPRPPLGQENPDLINASKQPVTLQPGAAIFDSALSFAMMRGGHLDLAILGAYEVAENGDLANWSRGDPNTPPAVGGAMELAFGAREVWVLMEHTTRDARPRLLHRCRLPLTASGVVSRIYTDLAVMRVTPDGLLVEAMAEGMTLGELQVLTEARLLA</sequence>
<gene>
    <name evidence="3" type="ORF">F7R26_023375</name>
</gene>
<keyword evidence="2 3" id="KW-0808">Transferase</keyword>
<dbReference type="RefSeq" id="WP_150993418.1">
    <property type="nucleotide sequence ID" value="NZ_CP062804.1"/>
</dbReference>
<dbReference type="InterPro" id="IPR004165">
    <property type="entry name" value="CoA_trans_fam_I"/>
</dbReference>
<dbReference type="EMBL" id="CP062804">
    <property type="protein sequence ID" value="QOT80394.1"/>
    <property type="molecule type" value="Genomic_DNA"/>
</dbReference>
<name>A0A643FJG3_9BURK</name>
<dbReference type="InterPro" id="IPR012791">
    <property type="entry name" value="3-oxoacid_CoA-transf_B"/>
</dbReference>